<feature type="non-terminal residue" evidence="1">
    <location>
        <position position="1"/>
    </location>
</feature>
<keyword evidence="2" id="KW-1185">Reference proteome</keyword>
<evidence type="ECO:0000313" key="1">
    <source>
        <dbReference type="EMBL" id="PSR78497.1"/>
    </source>
</evidence>
<dbReference type="Pfam" id="PF19271">
    <property type="entry name" value="Nis1"/>
    <property type="match status" value="1"/>
</dbReference>
<dbReference type="OrthoDB" id="3913322at2759"/>
<accession>A0A2T2ZWP6</accession>
<evidence type="ECO:0000313" key="2">
    <source>
        <dbReference type="Proteomes" id="UP000241462"/>
    </source>
</evidence>
<proteinExistence type="predicted"/>
<dbReference type="InterPro" id="IPR045469">
    <property type="entry name" value="Nis1"/>
</dbReference>
<dbReference type="InParanoid" id="A0A2T2ZWP6"/>
<feature type="non-terminal residue" evidence="1">
    <location>
        <position position="130"/>
    </location>
</feature>
<gene>
    <name evidence="1" type="ORF">BD289DRAFT_344446</name>
</gene>
<dbReference type="AlphaFoldDB" id="A0A2T2ZWP6"/>
<name>A0A2T2ZWP6_9PEZI</name>
<dbReference type="Proteomes" id="UP000241462">
    <property type="component" value="Unassembled WGS sequence"/>
</dbReference>
<dbReference type="EMBL" id="KZ678604">
    <property type="protein sequence ID" value="PSR78497.1"/>
    <property type="molecule type" value="Genomic_DNA"/>
</dbReference>
<reference evidence="1 2" key="1">
    <citation type="journal article" date="2018" name="Mycol. Prog.">
        <title>Coniella lustricola, a new species from submerged detritus.</title>
        <authorList>
            <person name="Raudabaugh D.B."/>
            <person name="Iturriaga T."/>
            <person name="Carver A."/>
            <person name="Mondo S."/>
            <person name="Pangilinan J."/>
            <person name="Lipzen A."/>
            <person name="He G."/>
            <person name="Amirebrahimi M."/>
            <person name="Grigoriev I.V."/>
            <person name="Miller A.N."/>
        </authorList>
    </citation>
    <scope>NUCLEOTIDE SEQUENCE [LARGE SCALE GENOMIC DNA]</scope>
    <source>
        <strain evidence="1 2">B22-T-1</strain>
    </source>
</reference>
<protein>
    <submittedName>
        <fullName evidence="1">Uncharacterized protein</fullName>
    </submittedName>
</protein>
<sequence length="130" mass="13393">LTASAPLLSLAHARISGIGIPSTIKPGDSFDLVIQGTGYIQSVTDVSIAVGWNYGTVPFADNALGIFLAAFDLVSKSNVNDKYNKSLTLPATAAAGDAVFNAGLLSLSGAAYMPVYYPFNVSFAVGNETS</sequence>
<organism evidence="1 2">
    <name type="scientific">Coniella lustricola</name>
    <dbReference type="NCBI Taxonomy" id="2025994"/>
    <lineage>
        <taxon>Eukaryota</taxon>
        <taxon>Fungi</taxon>
        <taxon>Dikarya</taxon>
        <taxon>Ascomycota</taxon>
        <taxon>Pezizomycotina</taxon>
        <taxon>Sordariomycetes</taxon>
        <taxon>Sordariomycetidae</taxon>
        <taxon>Diaporthales</taxon>
        <taxon>Schizoparmaceae</taxon>
        <taxon>Coniella</taxon>
    </lineage>
</organism>